<organism evidence="3 4">
    <name type="scientific">Simkania negevensis</name>
    <dbReference type="NCBI Taxonomy" id="83561"/>
    <lineage>
        <taxon>Bacteria</taxon>
        <taxon>Pseudomonadati</taxon>
        <taxon>Chlamydiota</taxon>
        <taxon>Chlamydiia</taxon>
        <taxon>Parachlamydiales</taxon>
        <taxon>Simkaniaceae</taxon>
        <taxon>Simkania</taxon>
    </lineage>
</organism>
<feature type="domain" description="DUF2172" evidence="1">
    <location>
        <begin position="52"/>
        <end position="145"/>
    </location>
</feature>
<evidence type="ECO:0000313" key="3">
    <source>
        <dbReference type="EMBL" id="MBN4067077.1"/>
    </source>
</evidence>
<gene>
    <name evidence="3" type="ORF">JYU14_03235</name>
</gene>
<name>A0ABS3ASI0_9BACT</name>
<dbReference type="SUPFAM" id="SSF53187">
    <property type="entry name" value="Zn-dependent exopeptidases"/>
    <property type="match status" value="1"/>
</dbReference>
<comment type="caution">
    <text evidence="3">The sequence shown here is derived from an EMBL/GenBank/DDBJ whole genome shotgun (WGS) entry which is preliminary data.</text>
</comment>
<dbReference type="InterPro" id="IPR032610">
    <property type="entry name" value="DUF2172"/>
</dbReference>
<evidence type="ECO:0000259" key="2">
    <source>
        <dbReference type="Pfam" id="PF16254"/>
    </source>
</evidence>
<dbReference type="Proteomes" id="UP000722121">
    <property type="component" value="Unassembled WGS sequence"/>
</dbReference>
<dbReference type="InterPro" id="IPR032589">
    <property type="entry name" value="DUF4910"/>
</dbReference>
<evidence type="ECO:0000313" key="4">
    <source>
        <dbReference type="Proteomes" id="UP000722121"/>
    </source>
</evidence>
<sequence length="442" mass="50148">MLEILKALCHLNRNFCSKDYDASLSYLGRRIPLTVHRFCSGTSCNGWEIPPKWDLSEAYISLDGEKLYEVSHPLQLIGLSAPFEGRVSQEELKSHLHYDVRHADALPYHFRQNYRPWERTWGFCVSKTFYDSLAKGIYDVVIRTEESSGYLDVAECRVEGKYPDTFSFVAHLDHPGMANDDLAGVAVGVELFRRLQKRKTKFSYQLLLVQEIVGSEFFLSQLPERSNYTVEGLFLEMLGSDTELALQHSMGGKSNLERAVKEALDDLDIPHRTGPFKSIVCNDESVFESYGIPMASLSRFPYPEYHSSLDTIDIIKESALEESVVLLERAIDLLEKTILVVKKFHGTPCLSHPSYNLYIDPGQRAFGQQVEEEVLKRRLLADILPTLSQRVSVQQLAEQVGLDAATALADLVKWEEKGLIALTGNGEEQDKQDCHDRQDSYL</sequence>
<reference evidence="3 4" key="1">
    <citation type="submission" date="2021-02" db="EMBL/GenBank/DDBJ databases">
        <title>Activity-based single-cell genomes from oceanic crustal fluid captures similar information to metagenomic and metatranscriptomic surveys with orders of magnitude less sampling.</title>
        <authorList>
            <person name="D'Angelo T.S."/>
            <person name="Orcutt B.N."/>
        </authorList>
    </citation>
    <scope>NUCLEOTIDE SEQUENCE [LARGE SCALE GENOMIC DNA]</scope>
    <source>
        <strain evidence="3">AH-315-G07</strain>
    </source>
</reference>
<evidence type="ECO:0000259" key="1">
    <source>
        <dbReference type="Pfam" id="PF09940"/>
    </source>
</evidence>
<keyword evidence="4" id="KW-1185">Reference proteome</keyword>
<dbReference type="Gene3D" id="3.50.30.90">
    <property type="match status" value="1"/>
</dbReference>
<accession>A0ABS3ASI0</accession>
<dbReference type="Gene3D" id="3.40.630.10">
    <property type="entry name" value="Zn peptidases"/>
    <property type="match status" value="1"/>
</dbReference>
<protein>
    <submittedName>
        <fullName evidence="3">DUF4910 domain-containing protein</fullName>
    </submittedName>
</protein>
<dbReference type="EMBL" id="JAFITR010000061">
    <property type="protein sequence ID" value="MBN4067077.1"/>
    <property type="molecule type" value="Genomic_DNA"/>
</dbReference>
<dbReference type="Pfam" id="PF09940">
    <property type="entry name" value="DUF2172"/>
    <property type="match status" value="1"/>
</dbReference>
<feature type="domain" description="DUF4910" evidence="2">
    <location>
        <begin position="4"/>
        <end position="336"/>
    </location>
</feature>
<proteinExistence type="predicted"/>
<dbReference type="Pfam" id="PF16254">
    <property type="entry name" value="DUF4910"/>
    <property type="match status" value="1"/>
</dbReference>